<dbReference type="RefSeq" id="WP_117487461.1">
    <property type="nucleotide sequence ID" value="NZ_QVIG01000001.1"/>
</dbReference>
<reference evidence="2 3" key="1">
    <citation type="submission" date="2018-08" db="EMBL/GenBank/DDBJ databases">
        <title>Diversity &amp; Physiological Properties of Lignin-Decomposing Actinobacteria from Soil.</title>
        <authorList>
            <person name="Roh S.G."/>
            <person name="Kim S.B."/>
        </authorList>
    </citation>
    <scope>NUCLEOTIDE SEQUENCE [LARGE SCALE GENOMIC DNA]</scope>
    <source>
        <strain evidence="2 3">MMS17-GH009</strain>
    </source>
</reference>
<accession>A0A372ZTH7</accession>
<dbReference type="AlphaFoldDB" id="A0A372ZTH7"/>
<name>A0A372ZTH7_9ACTN</name>
<feature type="region of interest" description="Disordered" evidence="1">
    <location>
        <begin position="199"/>
        <end position="230"/>
    </location>
</feature>
<keyword evidence="3" id="KW-1185">Reference proteome</keyword>
<evidence type="ECO:0000256" key="1">
    <source>
        <dbReference type="SAM" id="MobiDB-lite"/>
    </source>
</evidence>
<gene>
    <name evidence="2" type="ORF">DR950_16535</name>
</gene>
<dbReference type="EMBL" id="QVIG01000001">
    <property type="protein sequence ID" value="RGD59173.1"/>
    <property type="molecule type" value="Genomic_DNA"/>
</dbReference>
<evidence type="ECO:0000313" key="3">
    <source>
        <dbReference type="Proteomes" id="UP000263377"/>
    </source>
</evidence>
<sequence>MDLETMPRRGRRAVALTGLVLAAVVTVAGCGSGGGKPASDAATSGSAAASASASASPQAPADSASPSSAAPTGSSSGAAQPAQPPTGFTPSPASPPPGQPAPATPPGNGIAVGEPNPNGSDAPVRPPVAYRVDGTTKLTVYFFGGVCTTYALKADESQPGRVDVLVVPGPPTVQPGQVCNALAKRQSVAADLRSPLAGRTVVDRTSGQELPLEGDPHMGPDPVTPDVAGR</sequence>
<organism evidence="2 3">
    <name type="scientific">Kitasatospora xanthocidica</name>
    <dbReference type="NCBI Taxonomy" id="83382"/>
    <lineage>
        <taxon>Bacteria</taxon>
        <taxon>Bacillati</taxon>
        <taxon>Actinomycetota</taxon>
        <taxon>Actinomycetes</taxon>
        <taxon>Kitasatosporales</taxon>
        <taxon>Streptomycetaceae</taxon>
        <taxon>Kitasatospora</taxon>
    </lineage>
</organism>
<feature type="compositionally biased region" description="Low complexity" evidence="1">
    <location>
        <begin position="37"/>
        <end position="91"/>
    </location>
</feature>
<comment type="caution">
    <text evidence="2">The sequence shown here is derived from an EMBL/GenBank/DDBJ whole genome shotgun (WGS) entry which is preliminary data.</text>
</comment>
<protein>
    <submittedName>
        <fullName evidence="2">Uncharacterized protein</fullName>
    </submittedName>
</protein>
<evidence type="ECO:0000313" key="2">
    <source>
        <dbReference type="EMBL" id="RGD59173.1"/>
    </source>
</evidence>
<feature type="region of interest" description="Disordered" evidence="1">
    <location>
        <begin position="31"/>
        <end position="128"/>
    </location>
</feature>
<proteinExistence type="predicted"/>
<feature type="compositionally biased region" description="Pro residues" evidence="1">
    <location>
        <begin position="92"/>
        <end position="105"/>
    </location>
</feature>
<dbReference type="Proteomes" id="UP000263377">
    <property type="component" value="Unassembled WGS sequence"/>
</dbReference>